<evidence type="ECO:0000259" key="5">
    <source>
        <dbReference type="Pfam" id="PF10392"/>
    </source>
</evidence>
<gene>
    <name evidence="7" type="ORF">AAE3_LOCUS1332</name>
</gene>
<evidence type="ECO:0000256" key="3">
    <source>
        <dbReference type="ARBA" id="ARBA00023034"/>
    </source>
</evidence>
<reference evidence="7 8" key="1">
    <citation type="submission" date="2020-01" db="EMBL/GenBank/DDBJ databases">
        <authorList>
            <person name="Gupta K D."/>
        </authorList>
    </citation>
    <scope>NUCLEOTIDE SEQUENCE [LARGE SCALE GENOMIC DNA]</scope>
</reference>
<comment type="subcellular location">
    <subcellularLocation>
        <location evidence="1">Golgi apparatus membrane</location>
        <topology evidence="1">Peripheral membrane protein</topology>
    </subcellularLocation>
</comment>
<dbReference type="EMBL" id="CACVBS010000013">
    <property type="protein sequence ID" value="CAA7259239.1"/>
    <property type="molecule type" value="Genomic_DNA"/>
</dbReference>
<dbReference type="OrthoDB" id="18786at2759"/>
<dbReference type="GO" id="GO:0000139">
    <property type="term" value="C:Golgi membrane"/>
    <property type="evidence" value="ECO:0007669"/>
    <property type="project" value="UniProtKB-SubCell"/>
</dbReference>
<accession>A0A8S0XDV6</accession>
<organism evidence="7 8">
    <name type="scientific">Cyclocybe aegerita</name>
    <name type="common">Black poplar mushroom</name>
    <name type="synonym">Agrocybe aegerita</name>
    <dbReference type="NCBI Taxonomy" id="1973307"/>
    <lineage>
        <taxon>Eukaryota</taxon>
        <taxon>Fungi</taxon>
        <taxon>Dikarya</taxon>
        <taxon>Basidiomycota</taxon>
        <taxon>Agaricomycotina</taxon>
        <taxon>Agaricomycetes</taxon>
        <taxon>Agaricomycetidae</taxon>
        <taxon>Agaricales</taxon>
        <taxon>Agaricineae</taxon>
        <taxon>Bolbitiaceae</taxon>
        <taxon>Cyclocybe</taxon>
    </lineage>
</organism>
<evidence type="ECO:0000313" key="8">
    <source>
        <dbReference type="Proteomes" id="UP000467700"/>
    </source>
</evidence>
<dbReference type="Pfam" id="PF20649">
    <property type="entry name" value="COG5_C"/>
    <property type="match status" value="1"/>
</dbReference>
<evidence type="ECO:0000256" key="4">
    <source>
        <dbReference type="ARBA" id="ARBA00023136"/>
    </source>
</evidence>
<dbReference type="InterPro" id="IPR019465">
    <property type="entry name" value="Cog5"/>
</dbReference>
<dbReference type="InterPro" id="IPR048485">
    <property type="entry name" value="COG5_helical"/>
</dbReference>
<name>A0A8S0XDV6_CYCAE</name>
<feature type="domain" description="Conserved oligomeric Golgi complex subunit 5 N-terminal" evidence="5">
    <location>
        <begin position="6"/>
        <end position="153"/>
    </location>
</feature>
<dbReference type="GO" id="GO:0017119">
    <property type="term" value="C:Golgi transport complex"/>
    <property type="evidence" value="ECO:0007669"/>
    <property type="project" value="InterPro"/>
</dbReference>
<protein>
    <recommendedName>
        <fullName evidence="2">Conserved oligomeric Golgi complex subunit 5</fullName>
    </recommendedName>
</protein>
<dbReference type="AlphaFoldDB" id="A0A8S0XDV6"/>
<dbReference type="GO" id="GO:0006891">
    <property type="term" value="P:intra-Golgi vesicle-mediated transport"/>
    <property type="evidence" value="ECO:0007669"/>
    <property type="project" value="InterPro"/>
</dbReference>
<evidence type="ECO:0000313" key="7">
    <source>
        <dbReference type="EMBL" id="CAA7259239.1"/>
    </source>
</evidence>
<sequence>MTDYTAFASPDFDPNEYANAILATDPYAVDTKLGNKSSAHKATQDSIAKEDISVAISKLTFGIDDVSKQIRNLVTAHHEDLLTQASNANALSGTLVSVRAGLSDLDNSVEKLRVKVHVPYDTLQTLVTRLQRFYQASDLLRRTSRFVILARRLQVQMNEVRGVKNSLEKGTIDELASATVAHAKDIEDEKERAIAKAALSIAELGSLLSGPDPSDEKDDKTAEEKLYIALSSIKVVAAHEAFIDEARAIITTEMENMVLRGLSTLNQPLLASSLQTAYNLRILPTLVQSLLFDLSQAVEDRIRSAFDLNKISKDASAKGCNGLPDTANVQVPCPNRTHKRDRAAMVYALEKVLKIKRDATSQVIFLDEAMKVLENRPSATFWMSLSRSLQKHFQDSSKGSIFLQQTLSSGYPRLLRLFHDFFGKIAVHTDTVYSSTFQSPETILLLRSVSSVETLYLSKSSNKINDAVGQAFSGGARIPPGGNEGINVARIVINELDAARFDPLLVKAVSKNAASCLGNILTRLEGIIMKDRSATTLIGPSATQQQISNASLANFLYQTWGRLSKLNEEHDAAVFIILEPSLKNMYQMFESILDPLTTAIRRELSALIAKLHRVDFSKAVDPNAGMGGSSLYMKELTEKLSFIKSEIITRYNLGEYGRKWSAYGPSKVIRLVDFV</sequence>
<keyword evidence="8" id="KW-1185">Reference proteome</keyword>
<dbReference type="PANTHER" id="PTHR13228:SF3">
    <property type="entry name" value="CONSERVED OLIGOMERIC GOLGI COMPLEX SUBUNIT 5"/>
    <property type="match status" value="1"/>
</dbReference>
<feature type="domain" description="Conserved oligomeric Golgi complex subunit 5 helical" evidence="6">
    <location>
        <begin position="230"/>
        <end position="422"/>
    </location>
</feature>
<dbReference type="InterPro" id="IPR049176">
    <property type="entry name" value="COG5_N"/>
</dbReference>
<keyword evidence="3" id="KW-0333">Golgi apparatus</keyword>
<evidence type="ECO:0000259" key="6">
    <source>
        <dbReference type="Pfam" id="PF20649"/>
    </source>
</evidence>
<comment type="caution">
    <text evidence="7">The sequence shown here is derived from an EMBL/GenBank/DDBJ whole genome shotgun (WGS) entry which is preliminary data.</text>
</comment>
<dbReference type="PANTHER" id="PTHR13228">
    <property type="entry name" value="CONSERVED OLIGOMERIC GOLGI COMPLEX COMPONENT 5"/>
    <property type="match status" value="1"/>
</dbReference>
<evidence type="ECO:0000256" key="1">
    <source>
        <dbReference type="ARBA" id="ARBA00004395"/>
    </source>
</evidence>
<proteinExistence type="predicted"/>
<dbReference type="Pfam" id="PF10392">
    <property type="entry name" value="COG5_N"/>
    <property type="match status" value="1"/>
</dbReference>
<evidence type="ECO:0000256" key="2">
    <source>
        <dbReference type="ARBA" id="ARBA00020974"/>
    </source>
</evidence>
<dbReference type="Proteomes" id="UP000467700">
    <property type="component" value="Unassembled WGS sequence"/>
</dbReference>
<keyword evidence="4" id="KW-0472">Membrane</keyword>